<organism evidence="3 4">
    <name type="scientific">Aquirhabdus parva</name>
    <dbReference type="NCBI Taxonomy" id="2283318"/>
    <lineage>
        <taxon>Bacteria</taxon>
        <taxon>Pseudomonadati</taxon>
        <taxon>Pseudomonadota</taxon>
        <taxon>Gammaproteobacteria</taxon>
        <taxon>Moraxellales</taxon>
        <taxon>Moraxellaceae</taxon>
        <taxon>Aquirhabdus</taxon>
    </lineage>
</organism>
<evidence type="ECO:0000259" key="2">
    <source>
        <dbReference type="Pfam" id="PF12222"/>
    </source>
</evidence>
<dbReference type="InterPro" id="IPR056948">
    <property type="entry name" value="PNGaseA_N"/>
</dbReference>
<sequence>MRNRHTMYSYYKLIPIVVMGLLSACGGGSGSNDLSYASDRAVAGVVVGSGNVLVADPTVTRPSTTPCSVDLFKNMTFANFDPKAINYAPPSCQGPWAKVVLEADFSVTQGRQFDRSAYIDLGGVNLYTGTTQEPSATVAPSWHVERDVTDYSSLFTQSQQGRVELANLVDQTYTGVITGSAKLVFYPTSPTTVVPPTADAIYALSSTGGQHVDAKQDSLSQTLTLPTNIVRAYLDVLAQGQSDDEFWYTCAPDDLATPLYTCGHTPFRETEVSIDDQPAGVAPVFPWIFTGGISPALWRPTPGVQTLNMKPYRVDLSPFAGILSDGKPHKVSIRVANVSSYFFATATLLIFRDPVLSQVTGGVINNTLDTSLAPKIDSQLTFDSANNANGQLLTTSHKDFVISGFINSSKGYEQLDVKQTVDFSNTQKFTATTQDFVQSNDVDTTSTVTAGRKTFSLQRSSHFPLHFSYAADGSKTAIGIDFADQYTHILSNAGKVDYRRQLDNAISSQTSSAGTPVVSTRHSTQHYVTSDSLGSCFDRRVEAIDMKASLALDKGGCSGVLLDKPWLHNVRPDASQAIVNGLLILAN</sequence>
<keyword evidence="4" id="KW-1185">Reference proteome</keyword>
<dbReference type="KEGG" id="mbah:HYN46_13445"/>
<feature type="chain" id="PRO_5016955363" evidence="1">
    <location>
        <begin position="25"/>
        <end position="587"/>
    </location>
</feature>
<proteinExistence type="predicted"/>
<evidence type="ECO:0000256" key="1">
    <source>
        <dbReference type="SAM" id="SignalP"/>
    </source>
</evidence>
<protein>
    <submittedName>
        <fullName evidence="3">Peptide-N(4)-(N-acetyl-beta-glucosaminyl)asparagine amidase</fullName>
    </submittedName>
</protein>
<dbReference type="RefSeq" id="WP_114899857.1">
    <property type="nucleotide sequence ID" value="NZ_CP031222.1"/>
</dbReference>
<reference evidence="3 4" key="1">
    <citation type="submission" date="2018-07" db="EMBL/GenBank/DDBJ databases">
        <title>Genome sequencing of Moraxellaceae gen. HYN0046.</title>
        <authorList>
            <person name="Kim M."/>
            <person name="Yi H."/>
        </authorList>
    </citation>
    <scope>NUCLEOTIDE SEQUENCE [LARGE SCALE GENOMIC DNA]</scope>
    <source>
        <strain evidence="3 4">HYN0046</strain>
    </source>
</reference>
<dbReference type="EMBL" id="CP031222">
    <property type="protein sequence ID" value="AXI03749.1"/>
    <property type="molecule type" value="Genomic_DNA"/>
</dbReference>
<accession>A0A345P8Z0</accession>
<evidence type="ECO:0000313" key="3">
    <source>
        <dbReference type="EMBL" id="AXI03749.1"/>
    </source>
</evidence>
<dbReference type="PANTHER" id="PTHR31104">
    <property type="entry name" value="PEPTIDE-N4-(N-ACETYL-BETA-GLUCOSAMINYL)ASPARAGINE AMIDASE A PROTEIN"/>
    <property type="match status" value="1"/>
</dbReference>
<keyword evidence="1" id="KW-0732">Signal</keyword>
<dbReference type="PROSITE" id="PS51257">
    <property type="entry name" value="PROKAR_LIPOPROTEIN"/>
    <property type="match status" value="1"/>
</dbReference>
<dbReference type="Proteomes" id="UP000253940">
    <property type="component" value="Chromosome"/>
</dbReference>
<gene>
    <name evidence="3" type="ORF">HYN46_13445</name>
</gene>
<dbReference type="OrthoDB" id="3275185at2"/>
<evidence type="ECO:0000313" key="4">
    <source>
        <dbReference type="Proteomes" id="UP000253940"/>
    </source>
</evidence>
<name>A0A345P8Z0_9GAMM</name>
<dbReference type="InterPro" id="IPR021102">
    <property type="entry name" value="PNGase_A"/>
</dbReference>
<dbReference type="AlphaFoldDB" id="A0A345P8Z0"/>
<feature type="domain" description="Peptide N-acetyl-beta-D-glucosaminyl asparaginase amidase A N-terminal" evidence="2">
    <location>
        <begin position="65"/>
        <end position="340"/>
    </location>
</feature>
<dbReference type="Pfam" id="PF12222">
    <property type="entry name" value="PNGaseA"/>
    <property type="match status" value="1"/>
</dbReference>
<feature type="signal peptide" evidence="1">
    <location>
        <begin position="1"/>
        <end position="24"/>
    </location>
</feature>